<feature type="compositionally biased region" description="Low complexity" evidence="1">
    <location>
        <begin position="21"/>
        <end position="34"/>
    </location>
</feature>
<accession>A0A0A9DQM9</accession>
<reference evidence="2" key="1">
    <citation type="submission" date="2014-09" db="EMBL/GenBank/DDBJ databases">
        <authorList>
            <person name="Magalhaes I.L.F."/>
            <person name="Oliveira U."/>
            <person name="Santos F.R."/>
            <person name="Vidigal T.H.D.A."/>
            <person name="Brescovit A.D."/>
            <person name="Santos A.J."/>
        </authorList>
    </citation>
    <scope>NUCLEOTIDE SEQUENCE</scope>
    <source>
        <tissue evidence="2">Shoot tissue taken approximately 20 cm above the soil surface</tissue>
    </source>
</reference>
<organism evidence="2">
    <name type="scientific">Arundo donax</name>
    <name type="common">Giant reed</name>
    <name type="synonym">Donax arundinaceus</name>
    <dbReference type="NCBI Taxonomy" id="35708"/>
    <lineage>
        <taxon>Eukaryota</taxon>
        <taxon>Viridiplantae</taxon>
        <taxon>Streptophyta</taxon>
        <taxon>Embryophyta</taxon>
        <taxon>Tracheophyta</taxon>
        <taxon>Spermatophyta</taxon>
        <taxon>Magnoliopsida</taxon>
        <taxon>Liliopsida</taxon>
        <taxon>Poales</taxon>
        <taxon>Poaceae</taxon>
        <taxon>PACMAD clade</taxon>
        <taxon>Arundinoideae</taxon>
        <taxon>Arundineae</taxon>
        <taxon>Arundo</taxon>
    </lineage>
</organism>
<reference evidence="2" key="2">
    <citation type="journal article" date="2015" name="Data Brief">
        <title>Shoot transcriptome of the giant reed, Arundo donax.</title>
        <authorList>
            <person name="Barrero R.A."/>
            <person name="Guerrero F.D."/>
            <person name="Moolhuijzen P."/>
            <person name="Goolsby J.A."/>
            <person name="Tidwell J."/>
            <person name="Bellgard S.E."/>
            <person name="Bellgard M.I."/>
        </authorList>
    </citation>
    <scope>NUCLEOTIDE SEQUENCE</scope>
    <source>
        <tissue evidence="2">Shoot tissue taken approximately 20 cm above the soil surface</tissue>
    </source>
</reference>
<dbReference type="EMBL" id="GBRH01211843">
    <property type="protein sequence ID" value="JAD86052.1"/>
    <property type="molecule type" value="Transcribed_RNA"/>
</dbReference>
<feature type="compositionally biased region" description="Polar residues" evidence="1">
    <location>
        <begin position="1"/>
        <end position="14"/>
    </location>
</feature>
<name>A0A0A9DQM9_ARUDO</name>
<feature type="compositionally biased region" description="Basic residues" evidence="1">
    <location>
        <begin position="64"/>
        <end position="74"/>
    </location>
</feature>
<evidence type="ECO:0000313" key="2">
    <source>
        <dbReference type="EMBL" id="JAD86052.1"/>
    </source>
</evidence>
<feature type="region of interest" description="Disordered" evidence="1">
    <location>
        <begin position="1"/>
        <end position="74"/>
    </location>
</feature>
<evidence type="ECO:0000256" key="1">
    <source>
        <dbReference type="SAM" id="MobiDB-lite"/>
    </source>
</evidence>
<proteinExistence type="predicted"/>
<sequence length="74" mass="8229">MTASTIKMTTTCCSSEHRATPRPTATTMRSPAAASRRRRWTPTPRLGRTSARPRGRPVTTNRLTLKRRKSSSSS</sequence>
<dbReference type="AlphaFoldDB" id="A0A0A9DQM9"/>
<protein>
    <submittedName>
        <fullName evidence="2">Uncharacterized protein</fullName>
    </submittedName>
</protein>